<evidence type="ECO:0000259" key="1">
    <source>
        <dbReference type="Pfam" id="PF00534"/>
    </source>
</evidence>
<dbReference type="SUPFAM" id="SSF53756">
    <property type="entry name" value="UDP-Glycosyltransferase/glycogen phosphorylase"/>
    <property type="match status" value="1"/>
</dbReference>
<protein>
    <submittedName>
        <fullName evidence="2">Glycosyltransferase</fullName>
    </submittedName>
</protein>
<keyword evidence="2" id="KW-0808">Transferase</keyword>
<reference evidence="2 3" key="1">
    <citation type="submission" date="2019-12" db="EMBL/GenBank/DDBJ databases">
        <title>Halomonas rutogse sp. nov. isolated from two lakes on Tibetan Plateau.</title>
        <authorList>
            <person name="Gao P."/>
        </authorList>
    </citation>
    <scope>NUCLEOTIDE SEQUENCE [LARGE SCALE GENOMIC DNA]</scope>
    <source>
        <strain evidence="2 3">ZH2S</strain>
    </source>
</reference>
<dbReference type="EMBL" id="WTKP01000002">
    <property type="protein sequence ID" value="MWJ27091.1"/>
    <property type="molecule type" value="Genomic_DNA"/>
</dbReference>
<feature type="domain" description="Glycosyl transferase family 1" evidence="1">
    <location>
        <begin position="175"/>
        <end position="327"/>
    </location>
</feature>
<name>A0A7X3KQ95_9GAMM</name>
<proteinExistence type="predicted"/>
<dbReference type="SUPFAM" id="SSF53335">
    <property type="entry name" value="S-adenosyl-L-methionine-dependent methyltransferases"/>
    <property type="match status" value="1"/>
</dbReference>
<accession>A0A7X3KQ95</accession>
<dbReference type="InterPro" id="IPR029063">
    <property type="entry name" value="SAM-dependent_MTases_sf"/>
</dbReference>
<dbReference type="Gene3D" id="3.40.50.150">
    <property type="entry name" value="Vaccinia Virus protein VP39"/>
    <property type="match status" value="1"/>
</dbReference>
<dbReference type="PANTHER" id="PTHR12526">
    <property type="entry name" value="GLYCOSYLTRANSFERASE"/>
    <property type="match status" value="1"/>
</dbReference>
<comment type="caution">
    <text evidence="2">The sequence shown here is derived from an EMBL/GenBank/DDBJ whole genome shotgun (WGS) entry which is preliminary data.</text>
</comment>
<dbReference type="GO" id="GO:1901135">
    <property type="term" value="P:carbohydrate derivative metabolic process"/>
    <property type="evidence" value="ECO:0007669"/>
    <property type="project" value="UniProtKB-ARBA"/>
</dbReference>
<dbReference type="Pfam" id="PF00534">
    <property type="entry name" value="Glycos_transf_1"/>
    <property type="match status" value="1"/>
</dbReference>
<gene>
    <name evidence="2" type="ORF">GPM19_02540</name>
</gene>
<dbReference type="CDD" id="cd03801">
    <property type="entry name" value="GT4_PimA-like"/>
    <property type="match status" value="1"/>
</dbReference>
<dbReference type="Gene3D" id="3.40.50.2000">
    <property type="entry name" value="Glycogen Phosphorylase B"/>
    <property type="match status" value="2"/>
</dbReference>
<dbReference type="GO" id="GO:0016757">
    <property type="term" value="F:glycosyltransferase activity"/>
    <property type="evidence" value="ECO:0007669"/>
    <property type="project" value="InterPro"/>
</dbReference>
<dbReference type="AlphaFoldDB" id="A0A7X3KQ95"/>
<sequence>MQRLTLVVAGDPGQRTGGYLYDARVVNELRAQGWQVSVQGLEGRFPDADAIAEHELDQALGSLPDQARVVLDGLAMGALPEVVARHARRLDITALVHHPLCDESGLNETQRQRFKALELKGLSWVKRIIVTSAFTARRLEQLAATLPAIELAPRHVVEPGVEGAPLNAFDPQNPTPRLLCVATLTERKGHDILVAALASLRDLDWRCDCIGSLDRDPAQVARVQQLIQQNGLQDRVQLRGECSANELNAAYAASDLFVLPSWYEGYGMVVTEALSRGIAVVTTQGGALADTLPQGAGWCLPPGDIDAFSQALRRWCESPRLRQTLRDGAVQARETLNDWPTAGRKFTQALAASLPDGGHFNADWLSLRETLDGKSRSHRLTGLAHDWLERRPGTKRILDLGSGAGSNPRFLAPRLPGPQHWRLVDHDPGLLQQASAPQASIRDAASRPVMLTPQRRHLAPVDADLMDGVDLVTASALCDLVSMQWAKSLVEACRQRQQALLLTLSVSGDWHFLNHGGEAISDAEDAMVLGLFQAHQSRDKGLGAALGGRAPKLLVECLQQAGYRVEQASSPWNLAAGDRHFLPLARALVEGWHEATLAQAPHRKDMLKAWRDQRLAALDNGEVGIYVGHVDIFASPEGEL</sequence>
<dbReference type="RefSeq" id="WP_160417324.1">
    <property type="nucleotide sequence ID" value="NZ_WTKP01000002.1"/>
</dbReference>
<organism evidence="2 3">
    <name type="scientific">Vreelandella zhuhanensis</name>
    <dbReference type="NCBI Taxonomy" id="2684210"/>
    <lineage>
        <taxon>Bacteria</taxon>
        <taxon>Pseudomonadati</taxon>
        <taxon>Pseudomonadota</taxon>
        <taxon>Gammaproteobacteria</taxon>
        <taxon>Oceanospirillales</taxon>
        <taxon>Halomonadaceae</taxon>
        <taxon>Vreelandella</taxon>
    </lineage>
</organism>
<dbReference type="Proteomes" id="UP000437638">
    <property type="component" value="Unassembled WGS sequence"/>
</dbReference>
<evidence type="ECO:0000313" key="2">
    <source>
        <dbReference type="EMBL" id="MWJ27091.1"/>
    </source>
</evidence>
<dbReference type="InterPro" id="IPR001296">
    <property type="entry name" value="Glyco_trans_1"/>
</dbReference>
<evidence type="ECO:0000313" key="3">
    <source>
        <dbReference type="Proteomes" id="UP000437638"/>
    </source>
</evidence>
<keyword evidence="3" id="KW-1185">Reference proteome</keyword>